<reference evidence="2" key="2">
    <citation type="submission" date="2015-01" db="EMBL/GenBank/DDBJ databases">
        <title>Evolutionary Origins and Diversification of the Mycorrhizal Mutualists.</title>
        <authorList>
            <consortium name="DOE Joint Genome Institute"/>
            <consortium name="Mycorrhizal Genomics Consortium"/>
            <person name="Kohler A."/>
            <person name="Kuo A."/>
            <person name="Nagy L.G."/>
            <person name="Floudas D."/>
            <person name="Copeland A."/>
            <person name="Barry K.W."/>
            <person name="Cichocki N."/>
            <person name="Veneault-Fourrey C."/>
            <person name="LaButti K."/>
            <person name="Lindquist E.A."/>
            <person name="Lipzen A."/>
            <person name="Lundell T."/>
            <person name="Morin E."/>
            <person name="Murat C."/>
            <person name="Riley R."/>
            <person name="Ohm R."/>
            <person name="Sun H."/>
            <person name="Tunlid A."/>
            <person name="Henrissat B."/>
            <person name="Grigoriev I.V."/>
            <person name="Hibbett D.S."/>
            <person name="Martin F."/>
        </authorList>
    </citation>
    <scope>NUCLEOTIDE SEQUENCE [LARGE SCALE GENOMIC DNA]</scope>
    <source>
        <strain evidence="2">441</strain>
    </source>
</reference>
<reference evidence="1 2" key="1">
    <citation type="submission" date="2014-04" db="EMBL/GenBank/DDBJ databases">
        <authorList>
            <consortium name="DOE Joint Genome Institute"/>
            <person name="Kuo A."/>
            <person name="Kohler A."/>
            <person name="Costa M.D."/>
            <person name="Nagy L.G."/>
            <person name="Floudas D."/>
            <person name="Copeland A."/>
            <person name="Barry K.W."/>
            <person name="Cichocki N."/>
            <person name="Veneault-Fourrey C."/>
            <person name="LaButti K."/>
            <person name="Lindquist E.A."/>
            <person name="Lipzen A."/>
            <person name="Lundell T."/>
            <person name="Morin E."/>
            <person name="Murat C."/>
            <person name="Sun H."/>
            <person name="Tunlid A."/>
            <person name="Henrissat B."/>
            <person name="Grigoriev I.V."/>
            <person name="Hibbett D.S."/>
            <person name="Martin F."/>
            <person name="Nordberg H.P."/>
            <person name="Cantor M.N."/>
            <person name="Hua S.X."/>
        </authorList>
    </citation>
    <scope>NUCLEOTIDE SEQUENCE [LARGE SCALE GENOMIC DNA]</scope>
    <source>
        <strain evidence="1 2">441</strain>
    </source>
</reference>
<proteinExistence type="predicted"/>
<evidence type="ECO:0000313" key="2">
    <source>
        <dbReference type="Proteomes" id="UP000054018"/>
    </source>
</evidence>
<dbReference type="EMBL" id="KN833788">
    <property type="protein sequence ID" value="KIK19224.1"/>
    <property type="molecule type" value="Genomic_DNA"/>
</dbReference>
<evidence type="ECO:0000313" key="1">
    <source>
        <dbReference type="EMBL" id="KIK19224.1"/>
    </source>
</evidence>
<dbReference type="HOGENOM" id="CLU_1611441_0_0_1"/>
<keyword evidence="2" id="KW-1185">Reference proteome</keyword>
<dbReference type="Proteomes" id="UP000054018">
    <property type="component" value="Unassembled WGS sequence"/>
</dbReference>
<dbReference type="AlphaFoldDB" id="A0A0C9YZ23"/>
<sequence length="165" mass="18296">MGLSRRVGNNCPNRRPPSEVVSLSLSLDQRLAYIKNAAIKPSSGDLPVTSGPGRTRDINSSTSVVDGNLIAFEHGVSKEQKTAVEQSSLYAQFVANAKYNRVTQTPDWYREYLGALAVGGWVGQASKYIMQISSGIYLRLTGLQLVQPSQGRRQRQRRPRYSFPH</sequence>
<protein>
    <submittedName>
        <fullName evidence="1">Uncharacterized protein</fullName>
    </submittedName>
</protein>
<dbReference type="OrthoDB" id="3033106at2759"/>
<organism evidence="1 2">
    <name type="scientific">Pisolithus microcarpus 441</name>
    <dbReference type="NCBI Taxonomy" id="765257"/>
    <lineage>
        <taxon>Eukaryota</taxon>
        <taxon>Fungi</taxon>
        <taxon>Dikarya</taxon>
        <taxon>Basidiomycota</taxon>
        <taxon>Agaricomycotina</taxon>
        <taxon>Agaricomycetes</taxon>
        <taxon>Agaricomycetidae</taxon>
        <taxon>Boletales</taxon>
        <taxon>Sclerodermatineae</taxon>
        <taxon>Pisolithaceae</taxon>
        <taxon>Pisolithus</taxon>
    </lineage>
</organism>
<gene>
    <name evidence="1" type="ORF">PISMIDRAFT_683426</name>
</gene>
<accession>A0A0C9YZ23</accession>
<name>A0A0C9YZ23_9AGAM</name>